<evidence type="ECO:0000313" key="6">
    <source>
        <dbReference type="EMBL" id="PCJ01311.1"/>
    </source>
</evidence>
<protein>
    <recommendedName>
        <fullName evidence="5">PNPLA domain-containing protein</fullName>
    </recommendedName>
</protein>
<dbReference type="GO" id="GO:0016787">
    <property type="term" value="F:hydrolase activity"/>
    <property type="evidence" value="ECO:0007669"/>
    <property type="project" value="UniProtKB-UniRule"/>
</dbReference>
<feature type="domain" description="PNPLA" evidence="5">
    <location>
        <begin position="10"/>
        <end position="183"/>
    </location>
</feature>
<dbReference type="Gene3D" id="3.40.1090.10">
    <property type="entry name" value="Cytosolic phospholipase A2 catalytic domain"/>
    <property type="match status" value="2"/>
</dbReference>
<gene>
    <name evidence="6" type="ORF">COB13_08115</name>
</gene>
<evidence type="ECO:0000256" key="3">
    <source>
        <dbReference type="ARBA" id="ARBA00023098"/>
    </source>
</evidence>
<dbReference type="GO" id="GO:0016042">
    <property type="term" value="P:lipid catabolic process"/>
    <property type="evidence" value="ECO:0007669"/>
    <property type="project" value="UniProtKB-UniRule"/>
</dbReference>
<evidence type="ECO:0000256" key="4">
    <source>
        <dbReference type="PROSITE-ProRule" id="PRU01161"/>
    </source>
</evidence>
<dbReference type="InterPro" id="IPR016035">
    <property type="entry name" value="Acyl_Trfase/lysoPLipase"/>
</dbReference>
<evidence type="ECO:0000256" key="1">
    <source>
        <dbReference type="ARBA" id="ARBA00022801"/>
    </source>
</evidence>
<feature type="short sequence motif" description="GXSXG" evidence="4">
    <location>
        <begin position="41"/>
        <end position="45"/>
    </location>
</feature>
<dbReference type="PANTHER" id="PTHR14226:SF76">
    <property type="entry name" value="NTE FAMILY PROTEIN RSSA"/>
    <property type="match status" value="1"/>
</dbReference>
<dbReference type="SUPFAM" id="SSF52151">
    <property type="entry name" value="FabD/lysophospholipase-like"/>
    <property type="match status" value="1"/>
</dbReference>
<evidence type="ECO:0000256" key="2">
    <source>
        <dbReference type="ARBA" id="ARBA00022963"/>
    </source>
</evidence>
<dbReference type="PANTHER" id="PTHR14226">
    <property type="entry name" value="NEUROPATHY TARGET ESTERASE/SWISS CHEESE D.MELANOGASTER"/>
    <property type="match status" value="1"/>
</dbReference>
<reference key="1">
    <citation type="submission" date="2017-08" db="EMBL/GenBank/DDBJ databases">
        <title>A dynamic microbial community with high functional redundancy inhabits the cold, oxic subseafloor aquifer.</title>
        <authorList>
            <person name="Tully B.J."/>
            <person name="Wheat C.G."/>
            <person name="Glazer B.T."/>
            <person name="Huber J.A."/>
        </authorList>
    </citation>
    <scope>NUCLEOTIDE SEQUENCE [LARGE SCALE GENOMIC DNA]</scope>
</reference>
<reference evidence="6" key="2">
    <citation type="journal article" date="2018" name="ISME J.">
        <title>A dynamic microbial community with high functional redundancy inhabits the cold, oxic subseafloor aquifer.</title>
        <authorList>
            <person name="Tully B.J."/>
            <person name="Wheat C.G."/>
            <person name="Glazer B.T."/>
            <person name="Huber J.A."/>
        </authorList>
    </citation>
    <scope>NUCLEOTIDE SEQUENCE</scope>
    <source>
        <strain evidence="6">NORP83</strain>
    </source>
</reference>
<feature type="active site" description="Nucleophile" evidence="4">
    <location>
        <position position="43"/>
    </location>
</feature>
<comment type="caution">
    <text evidence="6">The sequence shown here is derived from an EMBL/GenBank/DDBJ whole genome shotgun (WGS) entry which is preliminary data.</text>
</comment>
<feature type="active site" description="Proton acceptor" evidence="4">
    <location>
        <position position="170"/>
    </location>
</feature>
<sequence>MTNPPLKIGLALGGGGARGLAHIWAIKAIEELGLEVDVIAGTSIGAVIAAAHASGISGNDIADYVDENMRNAGKIAGQIFSAGASELVDLLNPFQPALVNGLKLIEILMPDTFASDFKDLKIPLKVMTANFYEGGEHIITKGDLKLAVAASMAIPAVFTPVIIDQHVYIDGAYANPVPYSAILDECNFSIAINVNGRPIKDKSVKPKLKITAKSKARALVEAEKLQIPNSRDVLYASNQLMQNAIMAEKLKLSAPNIYIDAPIDKFKVMDFHKAQDILKATEPMKDELKRKIAEQLDV</sequence>
<feature type="short sequence motif" description="GXGXXG" evidence="4">
    <location>
        <begin position="14"/>
        <end position="19"/>
    </location>
</feature>
<dbReference type="PROSITE" id="PS51635">
    <property type="entry name" value="PNPLA"/>
    <property type="match status" value="1"/>
</dbReference>
<keyword evidence="3 4" id="KW-0443">Lipid metabolism</keyword>
<dbReference type="InterPro" id="IPR050301">
    <property type="entry name" value="NTE"/>
</dbReference>
<dbReference type="EMBL" id="NVUS01000008">
    <property type="protein sequence ID" value="PCJ01311.1"/>
    <property type="molecule type" value="Genomic_DNA"/>
</dbReference>
<name>A0A2A4Z321_9PROT</name>
<feature type="short sequence motif" description="DGA/G" evidence="4">
    <location>
        <begin position="170"/>
        <end position="172"/>
    </location>
</feature>
<keyword evidence="2 4" id="KW-0442">Lipid degradation</keyword>
<proteinExistence type="predicted"/>
<accession>A0A2A4Z321</accession>
<keyword evidence="1 4" id="KW-0378">Hydrolase</keyword>
<dbReference type="Pfam" id="PF01734">
    <property type="entry name" value="Patatin"/>
    <property type="match status" value="1"/>
</dbReference>
<dbReference type="InterPro" id="IPR002641">
    <property type="entry name" value="PNPLA_dom"/>
</dbReference>
<organism evidence="6">
    <name type="scientific">OCS116 cluster bacterium</name>
    <dbReference type="NCBI Taxonomy" id="2030921"/>
    <lineage>
        <taxon>Bacteria</taxon>
        <taxon>Pseudomonadati</taxon>
        <taxon>Pseudomonadota</taxon>
        <taxon>Alphaproteobacteria</taxon>
        <taxon>OCS116 cluster</taxon>
    </lineage>
</organism>
<dbReference type="AlphaFoldDB" id="A0A2A4Z321"/>
<evidence type="ECO:0000259" key="5">
    <source>
        <dbReference type="PROSITE" id="PS51635"/>
    </source>
</evidence>